<keyword evidence="5 8" id="KW-0812">Transmembrane</keyword>
<dbReference type="RefSeq" id="WP_015559229.1">
    <property type="nucleotide sequence ID" value="NC_021039.1"/>
</dbReference>
<feature type="transmembrane region" description="Helical" evidence="8">
    <location>
        <begin position="285"/>
        <end position="314"/>
    </location>
</feature>
<reference evidence="9" key="1">
    <citation type="submission" date="2010-03" db="EMBL/GenBank/DDBJ databases">
        <title>The genome sequence of Ruminococcus sp. 18P13.</title>
        <authorList>
            <consortium name="metaHIT consortium -- http://www.metahit.eu/"/>
            <person name="Pajon A."/>
            <person name="Turner K."/>
            <person name="Parkhill J."/>
            <person name="Bernalier A."/>
        </authorList>
    </citation>
    <scope>NUCLEOTIDE SEQUENCE [LARGE SCALE GENOMIC DNA]</scope>
    <source>
        <strain evidence="9">Type strain: 18P13</strain>
    </source>
</reference>
<dbReference type="PANTHER" id="PTHR21716">
    <property type="entry name" value="TRANSMEMBRANE PROTEIN"/>
    <property type="match status" value="1"/>
</dbReference>
<accession>D4LFC8</accession>
<dbReference type="PATRIC" id="fig|213810.4.peg.2222"/>
<keyword evidence="7 8" id="KW-0472">Membrane</keyword>
<keyword evidence="10" id="KW-1185">Reference proteome</keyword>
<protein>
    <submittedName>
        <fullName evidence="9">Predicted permease</fullName>
    </submittedName>
</protein>
<sequence length="450" mass="49677">MKTTKKRRSSNTPSLRYDLFPRGLAAFLVLACAIIFYFLLLNFDKVQSFFEDVFRAIAPVFTGLLFAYLLNPAVVMLEKHLAKPLNRRFKNSSKGKKTARIISTFVTVIAVVCLIVLLFVLVVPEVAGSITAIAGELPNDLGEFTDTVNQKVQNNSRLSALYSLVSNYLAEPLENWANSGILNNASVWVGYLASGIMGAFNLVYNLCVGLIICFYLLIGKERFMRQGGKILYVLLKPNRADWILHRLNGANRTFSSAILGKILDSIIIGMLCFIGVVILRTPYPALIAVIVGVTNVIPFFGPFIGAIPSTLLVLMHDPVKALYFVIFIVVLQQFDCNILDPKIVGGSIGLPAFWSLFACLLGGGLFGLVGLLLGVPTFAVLYNLCKELIDERLRFSKLPPETLDKLGIKPELDPNAPSFFDPDEFDEEQAVVEMPLSEVPETTELPQKTE</sequence>
<reference evidence="9" key="2">
    <citation type="submission" date="2010-03" db="EMBL/GenBank/DDBJ databases">
        <authorList>
            <person name="Pajon A."/>
        </authorList>
    </citation>
    <scope>NUCLEOTIDE SEQUENCE</scope>
    <source>
        <strain evidence="9">Type strain: 18P13</strain>
    </source>
</reference>
<evidence type="ECO:0000256" key="4">
    <source>
        <dbReference type="ARBA" id="ARBA00022475"/>
    </source>
</evidence>
<dbReference type="AlphaFoldDB" id="D4LFC8"/>
<evidence type="ECO:0000313" key="9">
    <source>
        <dbReference type="EMBL" id="CBL18323.1"/>
    </source>
</evidence>
<proteinExistence type="inferred from homology"/>
<dbReference type="HOGENOM" id="CLU_031275_2_0_9"/>
<evidence type="ECO:0000256" key="5">
    <source>
        <dbReference type="ARBA" id="ARBA00022692"/>
    </source>
</evidence>
<comment type="similarity">
    <text evidence="2">Belongs to the autoinducer-2 exporter (AI-2E) (TC 2.A.86) family.</text>
</comment>
<comment type="subcellular location">
    <subcellularLocation>
        <location evidence="1">Cell membrane</location>
        <topology evidence="1">Multi-pass membrane protein</topology>
    </subcellularLocation>
</comment>
<feature type="transmembrane region" description="Helical" evidence="8">
    <location>
        <begin position="20"/>
        <end position="41"/>
    </location>
</feature>
<organism evidence="9 10">
    <name type="scientific">Ruminococcus champanellensis (strain DSM 18848 / JCM 17042 / KCTC 15320 / 18P13)</name>
    <dbReference type="NCBI Taxonomy" id="213810"/>
    <lineage>
        <taxon>Bacteria</taxon>
        <taxon>Bacillati</taxon>
        <taxon>Bacillota</taxon>
        <taxon>Clostridia</taxon>
        <taxon>Eubacteriales</taxon>
        <taxon>Oscillospiraceae</taxon>
        <taxon>Ruminococcus</taxon>
    </lineage>
</organism>
<evidence type="ECO:0000256" key="6">
    <source>
        <dbReference type="ARBA" id="ARBA00022989"/>
    </source>
</evidence>
<dbReference type="Pfam" id="PF01594">
    <property type="entry name" value="AI-2E_transport"/>
    <property type="match status" value="1"/>
</dbReference>
<dbReference type="STRING" id="213810.RUM_23310"/>
<keyword evidence="6 8" id="KW-1133">Transmembrane helix</keyword>
<evidence type="ECO:0000256" key="7">
    <source>
        <dbReference type="ARBA" id="ARBA00023136"/>
    </source>
</evidence>
<dbReference type="EMBL" id="FP929052">
    <property type="protein sequence ID" value="CBL18323.1"/>
    <property type="molecule type" value="Genomic_DNA"/>
</dbReference>
<feature type="transmembrane region" description="Helical" evidence="8">
    <location>
        <begin position="98"/>
        <end position="122"/>
    </location>
</feature>
<evidence type="ECO:0000256" key="8">
    <source>
        <dbReference type="SAM" id="Phobius"/>
    </source>
</evidence>
<feature type="transmembrane region" description="Helical" evidence="8">
    <location>
        <begin position="262"/>
        <end position="279"/>
    </location>
</feature>
<gene>
    <name evidence="9" type="ordered locus">RUM_23310</name>
</gene>
<evidence type="ECO:0000256" key="3">
    <source>
        <dbReference type="ARBA" id="ARBA00022448"/>
    </source>
</evidence>
<feature type="transmembrane region" description="Helical" evidence="8">
    <location>
        <begin position="188"/>
        <end position="218"/>
    </location>
</feature>
<evidence type="ECO:0000313" key="10">
    <source>
        <dbReference type="Proteomes" id="UP000007054"/>
    </source>
</evidence>
<dbReference type="PANTHER" id="PTHR21716:SF53">
    <property type="entry name" value="PERMEASE PERM-RELATED"/>
    <property type="match status" value="1"/>
</dbReference>
<name>D4LFC8_RUMC1</name>
<evidence type="ECO:0000256" key="1">
    <source>
        <dbReference type="ARBA" id="ARBA00004651"/>
    </source>
</evidence>
<dbReference type="BioCyc" id="RCHA213810:RUM_RS11335-MONOMER"/>
<evidence type="ECO:0000256" key="2">
    <source>
        <dbReference type="ARBA" id="ARBA00009773"/>
    </source>
</evidence>
<dbReference type="GeneID" id="83156977"/>
<keyword evidence="3" id="KW-0813">Transport</keyword>
<feature type="transmembrane region" description="Helical" evidence="8">
    <location>
        <begin position="53"/>
        <end position="77"/>
    </location>
</feature>
<dbReference type="GO" id="GO:0055085">
    <property type="term" value="P:transmembrane transport"/>
    <property type="evidence" value="ECO:0007669"/>
    <property type="project" value="TreeGrafter"/>
</dbReference>
<dbReference type="GO" id="GO:0005886">
    <property type="term" value="C:plasma membrane"/>
    <property type="evidence" value="ECO:0007669"/>
    <property type="project" value="UniProtKB-SubCell"/>
</dbReference>
<feature type="transmembrane region" description="Helical" evidence="8">
    <location>
        <begin position="352"/>
        <end position="385"/>
    </location>
</feature>
<dbReference type="KEGG" id="rch:RUM_23310"/>
<keyword evidence="4" id="KW-1003">Cell membrane</keyword>
<dbReference type="InterPro" id="IPR002549">
    <property type="entry name" value="AI-2E-like"/>
</dbReference>
<feature type="transmembrane region" description="Helical" evidence="8">
    <location>
        <begin position="321"/>
        <end position="340"/>
    </location>
</feature>
<dbReference type="Proteomes" id="UP000007054">
    <property type="component" value="Chromosome"/>
</dbReference>